<feature type="chain" id="PRO_5032946043" description="Polymer-forming cytoskeletal protein" evidence="2">
    <location>
        <begin position="24"/>
        <end position="398"/>
    </location>
</feature>
<keyword evidence="1" id="KW-0472">Membrane</keyword>
<feature type="transmembrane region" description="Helical" evidence="1">
    <location>
        <begin position="222"/>
        <end position="245"/>
    </location>
</feature>
<evidence type="ECO:0008006" key="5">
    <source>
        <dbReference type="Google" id="ProtNLM"/>
    </source>
</evidence>
<evidence type="ECO:0000313" key="4">
    <source>
        <dbReference type="Proteomes" id="UP000594800"/>
    </source>
</evidence>
<dbReference type="InterPro" id="IPR012334">
    <property type="entry name" value="Pectin_lyas_fold"/>
</dbReference>
<evidence type="ECO:0000256" key="2">
    <source>
        <dbReference type="SAM" id="SignalP"/>
    </source>
</evidence>
<dbReference type="KEGG" id="poz:I0K15_20445"/>
<keyword evidence="2" id="KW-0732">Signal</keyword>
<gene>
    <name evidence="3" type="ORF">I0K15_20445</name>
</gene>
<feature type="signal peptide" evidence="2">
    <location>
        <begin position="1"/>
        <end position="23"/>
    </location>
</feature>
<dbReference type="Gene3D" id="2.160.20.10">
    <property type="entry name" value="Single-stranded right-handed beta-helix, Pectin lyase-like"/>
    <property type="match status" value="1"/>
</dbReference>
<protein>
    <recommendedName>
        <fullName evidence="5">Polymer-forming cytoskeletal protein</fullName>
    </recommendedName>
</protein>
<organism evidence="3 4">
    <name type="scientific">Pontivivens ytuae</name>
    <dbReference type="NCBI Taxonomy" id="2789856"/>
    <lineage>
        <taxon>Bacteria</taxon>
        <taxon>Pseudomonadati</taxon>
        <taxon>Pseudomonadota</taxon>
        <taxon>Alphaproteobacteria</taxon>
        <taxon>Rhodobacterales</taxon>
        <taxon>Paracoccaceae</taxon>
        <taxon>Pontivivens</taxon>
    </lineage>
</organism>
<feature type="transmembrane region" description="Helical" evidence="1">
    <location>
        <begin position="265"/>
        <end position="288"/>
    </location>
</feature>
<feature type="transmembrane region" description="Helical" evidence="1">
    <location>
        <begin position="330"/>
        <end position="350"/>
    </location>
</feature>
<evidence type="ECO:0000256" key="1">
    <source>
        <dbReference type="SAM" id="Phobius"/>
    </source>
</evidence>
<dbReference type="EMBL" id="CP064942">
    <property type="protein sequence ID" value="QPH54109.1"/>
    <property type="molecule type" value="Genomic_DNA"/>
</dbReference>
<keyword evidence="1" id="KW-0812">Transmembrane</keyword>
<sequence length="398" mass="40854">MKRLALRALMTLAILCTPPAAVADQTETQLGQDRFVAGGRVEQTDTISGDLLIAGARTRVSGTVAEDLYASAFSVDIPARVAGDIVAAGGQVVLSGAAGRDALLAGMSITVDTDASVNGSLRVFAGSATLRGTIGGTLFVSAGEVHLDGPVSGDVLINAADVTFGSDARIDGTLMLSTPQQVAVPTEVVPAGRITYVDFDAENWPDLDEMGWEGLPEGPSTFAIIGGYLVTLGFLLALGATFLALVPQRVAVMRRMALNRPWLTVLLGAIGFSTLVGLIPISAMSVIGIPLVPIALLGVVLGWVLGYLLGAYVIAMALARAGGLGDTPSLPARIAVLAGAITGAALLNFIPVIGWVANFAIVFFGVGALTEGVLRAAMPGVDPDEHDEMMEPKEGRPA</sequence>
<keyword evidence="4" id="KW-1185">Reference proteome</keyword>
<dbReference type="Proteomes" id="UP000594800">
    <property type="component" value="Chromosome"/>
</dbReference>
<dbReference type="RefSeq" id="WP_196103318.1">
    <property type="nucleotide sequence ID" value="NZ_CP064942.1"/>
</dbReference>
<feature type="transmembrane region" description="Helical" evidence="1">
    <location>
        <begin position="294"/>
        <end position="318"/>
    </location>
</feature>
<evidence type="ECO:0000313" key="3">
    <source>
        <dbReference type="EMBL" id="QPH54109.1"/>
    </source>
</evidence>
<dbReference type="AlphaFoldDB" id="A0A7S9LS67"/>
<keyword evidence="1" id="KW-1133">Transmembrane helix</keyword>
<accession>A0A7S9LS67</accession>
<reference evidence="3 4" key="1">
    <citation type="submission" date="2020-11" db="EMBL/GenBank/DDBJ databases">
        <title>Description of Pontivivens ytuae sp. nov. isolated from deep sea sediment of Mariana Trench.</title>
        <authorList>
            <person name="Wang Z."/>
            <person name="Sun Q.-L."/>
            <person name="Xu X.-D."/>
            <person name="Tang Y.-Z."/>
            <person name="Zhang J."/>
        </authorList>
    </citation>
    <scope>NUCLEOTIDE SEQUENCE [LARGE SCALE GENOMIC DNA]</scope>
    <source>
        <strain evidence="3 4">MT2928</strain>
    </source>
</reference>
<name>A0A7S9LS67_9RHOB</name>
<proteinExistence type="predicted"/>